<name>A0A170QCV4_9ZZZZ</name>
<dbReference type="GO" id="GO:0061522">
    <property type="term" value="F:1,4-dihydroxy-2-naphthoyl-CoA thioesterase activity"/>
    <property type="evidence" value="ECO:0007669"/>
    <property type="project" value="TreeGrafter"/>
</dbReference>
<dbReference type="AlphaFoldDB" id="A0A170QCV4"/>
<dbReference type="InterPro" id="IPR029069">
    <property type="entry name" value="HotDog_dom_sf"/>
</dbReference>
<sequence length="147" mass="16159">METKDKTRKINEFNAKTMVGHIGIEIMEVGENFVSGRMPVDERTTQPYGLLHGGASVAFAESLGSLAGSFHVNLEKVAVVGIEINANHLKSVHSGWVYGKATPVKIGKRIQVWNINITNEDKEDVCISRLTLAVVKSGEYKNSFTKE</sequence>
<dbReference type="GO" id="GO:0005829">
    <property type="term" value="C:cytosol"/>
    <property type="evidence" value="ECO:0007669"/>
    <property type="project" value="TreeGrafter"/>
</dbReference>
<dbReference type="InterPro" id="IPR006683">
    <property type="entry name" value="Thioestr_dom"/>
</dbReference>
<dbReference type="InterPro" id="IPR003736">
    <property type="entry name" value="PAAI_dom"/>
</dbReference>
<dbReference type="NCBIfam" id="TIGR00369">
    <property type="entry name" value="unchar_dom_1"/>
    <property type="match status" value="1"/>
</dbReference>
<organism evidence="3">
    <name type="scientific">hydrothermal vent metagenome</name>
    <dbReference type="NCBI Taxonomy" id="652676"/>
    <lineage>
        <taxon>unclassified sequences</taxon>
        <taxon>metagenomes</taxon>
        <taxon>ecological metagenomes</taxon>
    </lineage>
</organism>
<dbReference type="Gene3D" id="3.10.129.10">
    <property type="entry name" value="Hotdog Thioesterase"/>
    <property type="match status" value="1"/>
</dbReference>
<accession>A0A170QCV4</accession>
<evidence type="ECO:0000313" key="3">
    <source>
        <dbReference type="EMBL" id="CUV09561.1"/>
    </source>
</evidence>
<evidence type="ECO:0000259" key="2">
    <source>
        <dbReference type="Pfam" id="PF03061"/>
    </source>
</evidence>
<evidence type="ECO:0000256" key="1">
    <source>
        <dbReference type="ARBA" id="ARBA00022801"/>
    </source>
</evidence>
<dbReference type="CDD" id="cd03443">
    <property type="entry name" value="PaaI_thioesterase"/>
    <property type="match status" value="1"/>
</dbReference>
<proteinExistence type="predicted"/>
<dbReference type="PANTHER" id="PTHR43240">
    <property type="entry name" value="1,4-DIHYDROXY-2-NAPHTHOYL-COA THIOESTERASE 1"/>
    <property type="match status" value="1"/>
</dbReference>
<feature type="domain" description="Thioesterase" evidence="2">
    <location>
        <begin position="48"/>
        <end position="126"/>
    </location>
</feature>
<dbReference type="Pfam" id="PF03061">
    <property type="entry name" value="4HBT"/>
    <property type="match status" value="1"/>
</dbReference>
<keyword evidence="1" id="KW-0378">Hydrolase</keyword>
<dbReference type="EMBL" id="FAXC01000262">
    <property type="protein sequence ID" value="CUV09561.1"/>
    <property type="molecule type" value="Genomic_DNA"/>
</dbReference>
<dbReference type="SUPFAM" id="SSF54637">
    <property type="entry name" value="Thioesterase/thiol ester dehydrase-isomerase"/>
    <property type="match status" value="1"/>
</dbReference>
<gene>
    <name evidence="3" type="ORF">MGWOODY_Mmi1216</name>
</gene>
<protein>
    <submittedName>
        <fullName evidence="3">ComA operon protein 2</fullName>
    </submittedName>
</protein>
<reference evidence="3" key="1">
    <citation type="submission" date="2015-10" db="EMBL/GenBank/DDBJ databases">
        <authorList>
            <person name="Gilbert D.G."/>
        </authorList>
    </citation>
    <scope>NUCLEOTIDE SEQUENCE</scope>
</reference>
<dbReference type="PANTHER" id="PTHR43240:SF5">
    <property type="entry name" value="1,4-DIHYDROXY-2-NAPHTHOYL-COA THIOESTERASE 1"/>
    <property type="match status" value="1"/>
</dbReference>